<feature type="region of interest" description="Disordered" evidence="1">
    <location>
        <begin position="3278"/>
        <end position="3303"/>
    </location>
</feature>
<feature type="region of interest" description="Disordered" evidence="1">
    <location>
        <begin position="2698"/>
        <end position="2725"/>
    </location>
</feature>
<feature type="region of interest" description="Disordered" evidence="1">
    <location>
        <begin position="33"/>
        <end position="76"/>
    </location>
</feature>
<feature type="region of interest" description="Disordered" evidence="1">
    <location>
        <begin position="1716"/>
        <end position="1760"/>
    </location>
</feature>
<gene>
    <name evidence="3" type="ORF">POVWA1_000150</name>
    <name evidence="4" type="ORF">POVWA2_000420</name>
</gene>
<keyword evidence="2" id="KW-1133">Transmembrane helix</keyword>
<reference evidence="6" key="2">
    <citation type="submission" date="2016-05" db="EMBL/GenBank/DDBJ databases">
        <authorList>
            <person name="Naeem R."/>
        </authorList>
    </citation>
    <scope>NUCLEOTIDE SEQUENCE [LARGE SCALE GENOMIC DNA]</scope>
</reference>
<feature type="region of interest" description="Disordered" evidence="1">
    <location>
        <begin position="1657"/>
        <end position="1677"/>
    </location>
</feature>
<accession>A0A1A8YHI1</accession>
<feature type="region of interest" description="Disordered" evidence="1">
    <location>
        <begin position="3445"/>
        <end position="3475"/>
    </location>
</feature>
<feature type="transmembrane region" description="Helical" evidence="2">
    <location>
        <begin position="345"/>
        <end position="367"/>
    </location>
</feature>
<evidence type="ECO:0000313" key="5">
    <source>
        <dbReference type="Proteomes" id="UP000078550"/>
    </source>
</evidence>
<feature type="compositionally biased region" description="Polar residues" evidence="1">
    <location>
        <begin position="1975"/>
        <end position="1985"/>
    </location>
</feature>
<feature type="compositionally biased region" description="Basic and acidic residues" evidence="1">
    <location>
        <begin position="1417"/>
        <end position="1433"/>
    </location>
</feature>
<reference evidence="5" key="1">
    <citation type="submission" date="2016-05" db="EMBL/GenBank/DDBJ databases">
        <authorList>
            <person name="Naeem Raeece"/>
        </authorList>
    </citation>
    <scope>NUCLEOTIDE SEQUENCE [LARGE SCALE GENOMIC DNA]</scope>
</reference>
<feature type="region of interest" description="Disordered" evidence="1">
    <location>
        <begin position="1958"/>
        <end position="1988"/>
    </location>
</feature>
<feature type="compositionally biased region" description="Low complexity" evidence="1">
    <location>
        <begin position="2702"/>
        <end position="2713"/>
    </location>
</feature>
<feature type="transmembrane region" description="Helical" evidence="2">
    <location>
        <begin position="238"/>
        <end position="258"/>
    </location>
</feature>
<feature type="compositionally biased region" description="Basic and acidic residues" evidence="1">
    <location>
        <begin position="2592"/>
        <end position="2608"/>
    </location>
</feature>
<feature type="region of interest" description="Disordered" evidence="1">
    <location>
        <begin position="2592"/>
        <end position="2615"/>
    </location>
</feature>
<dbReference type="Proteomes" id="UP000078555">
    <property type="component" value="Unassembled WGS sequence"/>
</dbReference>
<proteinExistence type="predicted"/>
<evidence type="ECO:0000256" key="2">
    <source>
        <dbReference type="SAM" id="Phobius"/>
    </source>
</evidence>
<evidence type="ECO:0000256" key="1">
    <source>
        <dbReference type="SAM" id="MobiDB-lite"/>
    </source>
</evidence>
<evidence type="ECO:0000313" key="6">
    <source>
        <dbReference type="Proteomes" id="UP000078555"/>
    </source>
</evidence>
<feature type="transmembrane region" description="Helical" evidence="2">
    <location>
        <begin position="427"/>
        <end position="450"/>
    </location>
</feature>
<name>A0A1A8YHI1_PLAOA</name>
<feature type="compositionally biased region" description="Basic and acidic residues" evidence="1">
    <location>
        <begin position="3278"/>
        <end position="3294"/>
    </location>
</feature>
<feature type="transmembrane region" description="Helical" evidence="2">
    <location>
        <begin position="285"/>
        <end position="306"/>
    </location>
</feature>
<feature type="region of interest" description="Disordered" evidence="1">
    <location>
        <begin position="2812"/>
        <end position="2833"/>
    </location>
</feature>
<keyword evidence="6" id="KW-1185">Reference proteome</keyword>
<dbReference type="EMBL" id="FLRD01000001">
    <property type="protein sequence ID" value="SBT30354.1"/>
    <property type="molecule type" value="Genomic_DNA"/>
</dbReference>
<keyword evidence="2" id="KW-0812">Transmembrane</keyword>
<sequence>MQDNMKHASGSRNANSKDLENAIDLYNEIVSKRAKGEHRADVSSSVSKKCYQSGGGKSGQSGAPSRKASRSDNLTNAQMDSYESSFYLEDERIGKLGEANDGEKWNGTLNEEITREKKKIQITNSFSDFGEYYENEEEKGGKKNSSIYISKEKCQENLEKINEKISDTMKSVFKAYNESNKKQYFSRLFQMRDINCIFSCMFFSLLIIFSIMNEYMGVLMSVLLLVISLQLKFSRSNIALLNSIIGIIFISIATVFSFSNINKEDKIDATLMSNGALNANANRNLLILETVVCLVYASILFIYMISLRAVNKHKEKHLWIYHNIVTLFNFLDICILFSFSVLAFFFIFIFFGATVLIISSLILFLSSVFTYSLRKYSNVLMLILQTVIIIANSIIACTSISVSTSGSVEKLVEIPIDESQVLQDNIYLFYMIFLILFLVIHLLYIFYIFFANENMISKKFSQRTVYFSNIFPYISNKSNEKNGEFQFKQDKYVLSLDDDNRILYIQKKNSNDVNVDMHKCVYNEFHLYKHLLLNTVIDLENAQHMDKQKEFIKDVHMGGMNTQRNSSKGDKINLANRYDDHSHRSRNFPNDFVLNINETSSDLSSNSSSHGEDAKKNPKKIRCNKRRANKRNKGTYFLLKRISHIRKEKSENGNKINPLKSHNFYLTNCENANYHNRSLFYSKYTYIIRVLLENYDQLILYLDKKKHMRSLYELVELMEGNNSSKINEQDTCMKQKKMEELAISINSLSYKNKTMPLMSSRTILGKRDSLYVKRKEENISNTLSDVVITSFEGSNSNFLKSKCKSEVNGDSSTNDCLDEKDKQNKFTYLGTHKEGKSKHLRESTFMNTFEKSNGCFSLYWLNSNVSKNTNLGAITSTKLGAISSTNLGAISSTNLGAITSANLGAIASVNLSTIANINVGRSSFSKCHSLVSNCTNDYLNIPVYSTCSKSPMDEGNKKRENYFWYYYPGIIGRVYKEWLKCKNLDYKKFNNDFYYLFANSNKLHEFLKSNHSNVEKQEDIKLFNISQVLSSNKNITSKVNNSYSPLKYRTFLTDNLLNSNSLNGIISNFLEDINTNTESLCFLNSITLQSFFEDNNIQQFLSSLYNKNNNELEKDRDCISSPTVLQSLISEWDHYIEKNKHYYDNKLEGNIKTGSVITSTKDGTGHDSHKGEKSKKNEYVLTPSIENISWMINREKQISGANTNLGGNFMKSEKLGNNEEISIDGEKRYMENVKFMQKSNHFGKGISENINLNDLLKYAESLIMQKKGNEIFKEDFAESLPSNLPHESDVESIDINSFDEILSNFIKNFMCKRDNLNCENGEEAYKDKMNSLQNIEDIYSNIKKSIYEEKHANDSTYTHDDAFSHCHLLPADGTNFVGIHRGEQCLDNQTIDAKKKEKRLKKKKSKERGYTSNNAAEDSKGRRRALTEKRTKSSDGNVIVGSVIGGWAAEVEPLDEASILKNMPKESIECLRKKGKRTTNEPSYDSFRKYISNDIKVQNKTIDSNLFLSGIRETPSHGIVENDKINLRITNTREHTEEDIDNKKEEDDMFFYKRRHQVYSINKKNDSCGMERLNSNSLSFLNFSTAEGDHLQQSKDNFLFTEKKPTPCAQKSDGKLRDIGEIVHKIEKDKLVNPFDVNSKKDSTTFGRMKNLEYSNTKENKKYGDKPNGKLFNDNKKGIIPSRMCNLEKLKSKEEESSQTRELNLDIIDDISRKTVTKDAKQSSIRMKDKQCLDEEQGRKKKKGELEEANQGKVASEGVSASVTDGVSELLKTGGKQNSLLIGKRTGHSFQESKSNNRKWHHHVMSSNVDSSKSIAQSKLPVEIYCIHSNDIKCDVENQEFKKNNVGSNGTYEHEDDDYENEYGYNSEYIKLIEDKNNCSSKFSNDHLTSSNFNPDTSDLIKNLKKYLSSSSSKVDYDSNKFNDTFLIDFISKYLENNNPCDVNVYNEVVINEKKEEHFPAKQSPCTHKREGSTPDGSGKTSDQVGSHVGGHMKAEFYSASSANEGNAKYYDISEEGKVLKDHLKREIPHLSPNLYDEHMINLLNTHILENNGGFAKNAVLKEKIDSSIKWMNVKSKSNGEFDVTPSFVLKEDCHDNYYDTGNYTNCVDGGEAGNGKEKNNTLNGTHLKKKENSSFRRNLSRITTDGQFSNFASVSSNCEDNLHYEKKGKSIKDEDVNKEEGTKTHSGSRIKISKTLNSEKEEMDNSMKGTEIVKCEEGINKEHIEEKSSDDIFHSIYDFECLNKKEEHIKYSHQSKDKEKCKVTDAEEAVIRKADLNLILKNNDSSFESLKQKIDHNADSNEGKNDTNECAVRNTCSVNSAGRMYPVVREKEKKIYHPNRNIFNGIYGFHNKVYDTSSSTDNELTGMLIGSDIFYESFAYKNVGGADDLMRRVRKMNNRVANKNTNGEASKVVEKEVNSKESRLSSYDIMDNKENSKRNEMNQQVKIYHAKKMHTLSKQLNDVANDSHYVHSNNVRSKDENCTNEMKNKKEETTISNSIHNISSNMNSMDNKKNVSSSFERKNMNSSDRIGSGYTRKENSKMDEESKCTKNDPTEGTPLGNPARRGKGETGKVQNCAKNNFMSYEICENSKKGEKGEAKGDTADTSHIKGHTGKSANITSMSARLNVPHEEISKETFGGIQSPSSSRISFEDKSGGGNYKKWRHGTDEDSKYDGTKMLTCKDAEISDNRMCEKCNVEKSDSSCNNNDSSLDSEQIGDTPLPSSHGRDYLINRNFYSEKSTSKNRSTSSNSFFLENNAFIKKSSDDADMYLSNNLLNGSNVSKLSRNAKTRDHKNVYKNAHNKLHEQYRIKTESKTKSKKTQKRDDCDDKLAKRQRRKESLIEEFKTELRYQNDDKIKSNFRKGINTSKSVVHPRMLKKRGYSECSNLSRDFLKQNRYNYTNEEEEEKKIQEKNRYYEKNHNNNNSLYNSEYIQHFNSIINTYSWSPDNVKIEKNEHPLKKSNTYVDTGSTEDSDTSNISNFVKDALEENSSSYLSSNGCGHIETIPHKKWENENSLHEFLKMRKEKHKEQFYQSNDIIKNVKMDTHDSFVELMQGGDIFPTIKVNTSMDYTSNTFNNKRWYAQRESVYRHKPENAGMVNYEDYSNKCEHILGSSQESSATERGKVSSTIEEEKYRTNNYYTLEEMKNKVDIHNIQIFTDDGLNNEYNMQNWHEMNTEINQEIGKQNYKKKYSVKNKKINSRGKYSNSSHHNSSINSIVEKDKLSDYIRSSNGTKKKRNSHSPFYKSTEWILKGSSNGDIDASRRFISNNFKKEKHPLKTSENIHEQKKNEKKNSRMNLTTNSKTFDSNYVSKKNLTKGANQSNRSSIISFNEDKFIKNDLTVEDIRSHYEHVHTNSNFSFESKIKEKLMNGNMSDETIHQADNPIRKKITHYTRNNLSSNIPQIYGTGDATLAVEEATKASTVPVGGDTMKMFVQELKKKLLEKNNKDRGSVEMKTDQDAKAKSETGKKKNQIEPKKITTAVKNDKKRNEVNTMQEGKAEKVEKVERKNMHISEDNPPIKFPYSVDTFCNVITSEEDIDENLFMRNNRK</sequence>
<feature type="compositionally biased region" description="Basic residues" evidence="1">
    <location>
        <begin position="1396"/>
        <end position="1406"/>
    </location>
</feature>
<feature type="compositionally biased region" description="Basic residues" evidence="1">
    <location>
        <begin position="617"/>
        <end position="627"/>
    </location>
</feature>
<feature type="compositionally biased region" description="Polar residues" evidence="1">
    <location>
        <begin position="2640"/>
        <end position="2649"/>
    </location>
</feature>
<evidence type="ECO:0000313" key="3">
    <source>
        <dbReference type="EMBL" id="SBT30354.1"/>
    </source>
</evidence>
<feature type="region of interest" description="Disordered" evidence="1">
    <location>
        <begin position="2519"/>
        <end position="2572"/>
    </location>
</feature>
<feature type="region of interest" description="Disordered" evidence="1">
    <location>
        <begin position="3199"/>
        <end position="3218"/>
    </location>
</feature>
<dbReference type="Proteomes" id="UP000078550">
    <property type="component" value="Unassembled WGS sequence"/>
</dbReference>
<feature type="transmembrane region" description="Helical" evidence="2">
    <location>
        <begin position="318"/>
        <end position="339"/>
    </location>
</feature>
<feature type="compositionally biased region" description="Basic and acidic residues" evidence="1">
    <location>
        <begin position="2536"/>
        <end position="2554"/>
    </location>
</feature>
<evidence type="ECO:0008006" key="7">
    <source>
        <dbReference type="Google" id="ProtNLM"/>
    </source>
</evidence>
<evidence type="ECO:0000313" key="4">
    <source>
        <dbReference type="EMBL" id="SBT30726.1"/>
    </source>
</evidence>
<feature type="compositionally biased region" description="Low complexity" evidence="1">
    <location>
        <begin position="600"/>
        <end position="609"/>
    </location>
</feature>
<feature type="region of interest" description="Disordered" evidence="1">
    <location>
        <begin position="2635"/>
        <end position="2663"/>
    </location>
</feature>
<protein>
    <recommendedName>
        <fullName evidence="7">Basal complex transmembrane protein 2</fullName>
    </recommendedName>
</protein>
<organism evidence="4 5">
    <name type="scientific">Plasmodium ovale wallikeri</name>
    <dbReference type="NCBI Taxonomy" id="864142"/>
    <lineage>
        <taxon>Eukaryota</taxon>
        <taxon>Sar</taxon>
        <taxon>Alveolata</taxon>
        <taxon>Apicomplexa</taxon>
        <taxon>Aconoidasida</taxon>
        <taxon>Haemosporida</taxon>
        <taxon>Plasmodiidae</taxon>
        <taxon>Plasmodium</taxon>
        <taxon>Plasmodium (Plasmodium)</taxon>
    </lineage>
</organism>
<dbReference type="EMBL" id="FLRE01000001">
    <property type="protein sequence ID" value="SBT30726.1"/>
    <property type="molecule type" value="Genomic_DNA"/>
</dbReference>
<keyword evidence="2" id="KW-0472">Membrane</keyword>
<feature type="compositionally biased region" description="Basic and acidic residues" evidence="1">
    <location>
        <begin position="1716"/>
        <end position="1738"/>
    </location>
</feature>
<reference evidence="4" key="3">
    <citation type="submission" date="2016-05" db="EMBL/GenBank/DDBJ databases">
        <authorList>
            <person name="Lavstsen T."/>
            <person name="Jespersen J.S."/>
        </authorList>
    </citation>
    <scope>NUCLEOTIDE SEQUENCE [LARGE SCALE GENOMIC DNA]</scope>
</reference>
<feature type="compositionally biased region" description="Low complexity" evidence="1">
    <location>
        <begin position="3206"/>
        <end position="3218"/>
    </location>
</feature>
<feature type="region of interest" description="Disordered" evidence="1">
    <location>
        <begin position="1394"/>
        <end position="1433"/>
    </location>
</feature>
<feature type="region of interest" description="Disordered" evidence="1">
    <location>
        <begin position="599"/>
        <end position="627"/>
    </location>
</feature>
<feature type="compositionally biased region" description="Basic and acidic residues" evidence="1">
    <location>
        <begin position="2823"/>
        <end position="2833"/>
    </location>
</feature>
<feature type="transmembrane region" description="Helical" evidence="2">
    <location>
        <begin position="191"/>
        <end position="209"/>
    </location>
</feature>
<feature type="transmembrane region" description="Helical" evidence="2">
    <location>
        <begin position="379"/>
        <end position="402"/>
    </location>
</feature>